<name>A0AAU2K1V1_9ACTN</name>
<feature type="region of interest" description="Disordered" evidence="1">
    <location>
        <begin position="53"/>
        <end position="118"/>
    </location>
</feature>
<evidence type="ECO:0000313" key="2">
    <source>
        <dbReference type="EMBL" id="WTU78530.1"/>
    </source>
</evidence>
<protein>
    <recommendedName>
        <fullName evidence="3">Transposase IS4-like domain-containing protein</fullName>
    </recommendedName>
</protein>
<proteinExistence type="predicted"/>
<dbReference type="AlphaFoldDB" id="A0AAU2K1V1"/>
<sequence>MVTAADVGDRAAAQVLLTQVTAAHHLLALVLADGGYTGSLAEYCLAALAGQRALPAPSRPEDRRAEGEARRGAGPGHTTARAASGLWQPAPSPVPRACFQPGVRTPARRPASRLVVNA</sequence>
<organism evidence="2">
    <name type="scientific">Streptomyces sp. NBC_00049</name>
    <dbReference type="NCBI Taxonomy" id="2903617"/>
    <lineage>
        <taxon>Bacteria</taxon>
        <taxon>Bacillati</taxon>
        <taxon>Actinomycetota</taxon>
        <taxon>Actinomycetes</taxon>
        <taxon>Kitasatosporales</taxon>
        <taxon>Streptomycetaceae</taxon>
        <taxon>Streptomyces</taxon>
    </lineage>
</organism>
<feature type="compositionally biased region" description="Basic and acidic residues" evidence="1">
    <location>
        <begin position="59"/>
        <end position="71"/>
    </location>
</feature>
<dbReference type="EMBL" id="CP108264">
    <property type="protein sequence ID" value="WTU78530.1"/>
    <property type="molecule type" value="Genomic_DNA"/>
</dbReference>
<accession>A0AAU2K1V1</accession>
<evidence type="ECO:0008006" key="3">
    <source>
        <dbReference type="Google" id="ProtNLM"/>
    </source>
</evidence>
<evidence type="ECO:0000256" key="1">
    <source>
        <dbReference type="SAM" id="MobiDB-lite"/>
    </source>
</evidence>
<reference evidence="2" key="1">
    <citation type="submission" date="2022-10" db="EMBL/GenBank/DDBJ databases">
        <title>The complete genomes of actinobacterial strains from the NBC collection.</title>
        <authorList>
            <person name="Joergensen T.S."/>
            <person name="Alvarez Arevalo M."/>
            <person name="Sterndorff E.B."/>
            <person name="Faurdal D."/>
            <person name="Vuksanovic O."/>
            <person name="Mourched A.-S."/>
            <person name="Charusanti P."/>
            <person name="Shaw S."/>
            <person name="Blin K."/>
            <person name="Weber T."/>
        </authorList>
    </citation>
    <scope>NUCLEOTIDE SEQUENCE</scope>
    <source>
        <strain evidence="2">NBC_00049</strain>
    </source>
</reference>
<gene>
    <name evidence="2" type="ORF">OG327_01320</name>
</gene>